<proteinExistence type="predicted"/>
<dbReference type="AlphaFoldDB" id="A0A9P4J842"/>
<organism evidence="3 4">
    <name type="scientific">Myriangium duriaei CBS 260.36</name>
    <dbReference type="NCBI Taxonomy" id="1168546"/>
    <lineage>
        <taxon>Eukaryota</taxon>
        <taxon>Fungi</taxon>
        <taxon>Dikarya</taxon>
        <taxon>Ascomycota</taxon>
        <taxon>Pezizomycotina</taxon>
        <taxon>Dothideomycetes</taxon>
        <taxon>Dothideomycetidae</taxon>
        <taxon>Myriangiales</taxon>
        <taxon>Myriangiaceae</taxon>
        <taxon>Myriangium</taxon>
    </lineage>
</organism>
<gene>
    <name evidence="3" type="ORF">K461DRAFT_310937</name>
</gene>
<comment type="caution">
    <text evidence="3">The sequence shown here is derived from an EMBL/GenBank/DDBJ whole genome shotgun (WGS) entry which is preliminary data.</text>
</comment>
<feature type="transmembrane region" description="Helical" evidence="2">
    <location>
        <begin position="168"/>
        <end position="196"/>
    </location>
</feature>
<reference evidence="3" key="1">
    <citation type="journal article" date="2020" name="Stud. Mycol.">
        <title>101 Dothideomycetes genomes: a test case for predicting lifestyles and emergence of pathogens.</title>
        <authorList>
            <person name="Haridas S."/>
            <person name="Albert R."/>
            <person name="Binder M."/>
            <person name="Bloem J."/>
            <person name="Labutti K."/>
            <person name="Salamov A."/>
            <person name="Andreopoulos B."/>
            <person name="Baker S."/>
            <person name="Barry K."/>
            <person name="Bills G."/>
            <person name="Bluhm B."/>
            <person name="Cannon C."/>
            <person name="Castanera R."/>
            <person name="Culley D."/>
            <person name="Daum C."/>
            <person name="Ezra D."/>
            <person name="Gonzalez J."/>
            <person name="Henrissat B."/>
            <person name="Kuo A."/>
            <person name="Liang C."/>
            <person name="Lipzen A."/>
            <person name="Lutzoni F."/>
            <person name="Magnuson J."/>
            <person name="Mondo S."/>
            <person name="Nolan M."/>
            <person name="Ohm R."/>
            <person name="Pangilinan J."/>
            <person name="Park H.-J."/>
            <person name="Ramirez L."/>
            <person name="Alfaro M."/>
            <person name="Sun H."/>
            <person name="Tritt A."/>
            <person name="Yoshinaga Y."/>
            <person name="Zwiers L.-H."/>
            <person name="Turgeon B."/>
            <person name="Goodwin S."/>
            <person name="Spatafora J."/>
            <person name="Crous P."/>
            <person name="Grigoriev I."/>
        </authorList>
    </citation>
    <scope>NUCLEOTIDE SEQUENCE</scope>
    <source>
        <strain evidence="3">CBS 260.36</strain>
    </source>
</reference>
<accession>A0A9P4J842</accession>
<evidence type="ECO:0000256" key="2">
    <source>
        <dbReference type="SAM" id="Phobius"/>
    </source>
</evidence>
<evidence type="ECO:0000256" key="1">
    <source>
        <dbReference type="SAM" id="MobiDB-lite"/>
    </source>
</evidence>
<feature type="region of interest" description="Disordered" evidence="1">
    <location>
        <begin position="1"/>
        <end position="45"/>
    </location>
</feature>
<dbReference type="Proteomes" id="UP000799439">
    <property type="component" value="Unassembled WGS sequence"/>
</dbReference>
<dbReference type="EMBL" id="ML996082">
    <property type="protein sequence ID" value="KAF2156486.1"/>
    <property type="molecule type" value="Genomic_DNA"/>
</dbReference>
<keyword evidence="2" id="KW-0472">Membrane</keyword>
<name>A0A9P4J842_9PEZI</name>
<keyword evidence="2" id="KW-0812">Transmembrane</keyword>
<protein>
    <submittedName>
        <fullName evidence="3">Uncharacterized protein</fullName>
    </submittedName>
</protein>
<evidence type="ECO:0000313" key="3">
    <source>
        <dbReference type="EMBL" id="KAF2156486.1"/>
    </source>
</evidence>
<evidence type="ECO:0000313" key="4">
    <source>
        <dbReference type="Proteomes" id="UP000799439"/>
    </source>
</evidence>
<feature type="transmembrane region" description="Helical" evidence="2">
    <location>
        <begin position="110"/>
        <end position="133"/>
    </location>
</feature>
<feature type="transmembrane region" description="Helical" evidence="2">
    <location>
        <begin position="217"/>
        <end position="236"/>
    </location>
</feature>
<feature type="transmembrane region" description="Helical" evidence="2">
    <location>
        <begin position="256"/>
        <end position="276"/>
    </location>
</feature>
<keyword evidence="4" id="KW-1185">Reference proteome</keyword>
<feature type="compositionally biased region" description="Basic and acidic residues" evidence="1">
    <location>
        <begin position="14"/>
        <end position="26"/>
    </location>
</feature>
<sequence length="711" mass="77140">MSYTLVDDSFGPHNAEKVPESHDEVRVSATPHTRGGAVKTPVSESVKAPFDTTEEISQTPGTADMPYFPLIKPASASDLRRGTTQNSATGSSTHTNPIYAQLARARLTNVIWSACLSTFPMVTLSAVLLALVLKFRVDVSTMPYPQLAPDSSLVGPDEAYYINLSSTFLIFISSWASTAAPFCASMLVTLISYPICKNYLKSINHAPEAALPTPYQLSLIIRFFSGGSLSGLWFWILYSFGWKRRQPQSVPMKQTAIATILALSLGGLVFLTDTWLHISTKAVNLQLYKDIALPNLSFGLSANYTSFNCSGPVGAQDCALIRSSAAVRGSDASVYLRDGRVSMQVLNNISDLASVKEYTDAAGTFSYYTAPSYPDLSTTDYTAKTYGIQTLCTPISRRCGLRTGTGNFNFNCSESYAGTLTSGYMIGYNTSSNNFDRAYFDNSTGLTASWGAKLNGDYSMGSPISGSSYFSYGFAWASHLASEALVADPEVVQDGLSGVAFILLCNSTSFDVTYNSINGTITRFDRISSNDSVANYFHAPMAETFVSIPAILSAAQSAFTSSNSAQELARLFATAYSNIVLAIGGQYMQRNPAVIAQGRQERLLTELKTRPFYTLLAVNMLFVVVGIVLTMWAVITVSDRAVYDFQNRISISGLAADRFEGSRAKRHVDDVNKLFEESSGKSSRVVLLPNKQGGMEFGLRRDTALTSGYRS</sequence>
<dbReference type="OrthoDB" id="3344043at2759"/>
<feature type="transmembrane region" description="Helical" evidence="2">
    <location>
        <begin position="612"/>
        <end position="635"/>
    </location>
</feature>
<keyword evidence="2" id="KW-1133">Transmembrane helix</keyword>